<dbReference type="Gramene" id="PHT93021">
    <property type="protein sequence ID" value="PHT93021"/>
    <property type="gene ID" value="T459_00903"/>
</dbReference>
<dbReference type="AlphaFoldDB" id="A0A2G3AFK1"/>
<evidence type="ECO:0000313" key="2">
    <source>
        <dbReference type="EMBL" id="PHT93021.1"/>
    </source>
</evidence>
<evidence type="ECO:0000313" key="3">
    <source>
        <dbReference type="Proteomes" id="UP000222542"/>
    </source>
</evidence>
<dbReference type="PROSITE" id="PS50011">
    <property type="entry name" value="PROTEIN_KINASE_DOM"/>
    <property type="match status" value="1"/>
</dbReference>
<dbReference type="Proteomes" id="UP000222542">
    <property type="component" value="Unassembled WGS sequence"/>
</dbReference>
<gene>
    <name evidence="2" type="ORF">T459_00903</name>
</gene>
<keyword evidence="3" id="KW-1185">Reference proteome</keyword>
<reference evidence="2 3" key="1">
    <citation type="journal article" date="2014" name="Nat. Genet.">
        <title>Genome sequence of the hot pepper provides insights into the evolution of pungency in Capsicum species.</title>
        <authorList>
            <person name="Kim S."/>
            <person name="Park M."/>
            <person name="Yeom S.I."/>
            <person name="Kim Y.M."/>
            <person name="Lee J.M."/>
            <person name="Lee H.A."/>
            <person name="Seo E."/>
            <person name="Choi J."/>
            <person name="Cheong K."/>
            <person name="Kim K.T."/>
            <person name="Jung K."/>
            <person name="Lee G.W."/>
            <person name="Oh S.K."/>
            <person name="Bae C."/>
            <person name="Kim S.B."/>
            <person name="Lee H.Y."/>
            <person name="Kim S.Y."/>
            <person name="Kim M.S."/>
            <person name="Kang B.C."/>
            <person name="Jo Y.D."/>
            <person name="Yang H.B."/>
            <person name="Jeong H.J."/>
            <person name="Kang W.H."/>
            <person name="Kwon J.K."/>
            <person name="Shin C."/>
            <person name="Lim J.Y."/>
            <person name="Park J.H."/>
            <person name="Huh J.H."/>
            <person name="Kim J.S."/>
            <person name="Kim B.D."/>
            <person name="Cohen O."/>
            <person name="Paran I."/>
            <person name="Suh M.C."/>
            <person name="Lee S.B."/>
            <person name="Kim Y.K."/>
            <person name="Shin Y."/>
            <person name="Noh S.J."/>
            <person name="Park J."/>
            <person name="Seo Y.S."/>
            <person name="Kwon S.Y."/>
            <person name="Kim H.A."/>
            <person name="Park J.M."/>
            <person name="Kim H.J."/>
            <person name="Choi S.B."/>
            <person name="Bosland P.W."/>
            <person name="Reeves G."/>
            <person name="Jo S.H."/>
            <person name="Lee B.W."/>
            <person name="Cho H.T."/>
            <person name="Choi H.S."/>
            <person name="Lee M.S."/>
            <person name="Yu Y."/>
            <person name="Do Choi Y."/>
            <person name="Park B.S."/>
            <person name="van Deynze A."/>
            <person name="Ashrafi H."/>
            <person name="Hill T."/>
            <person name="Kim W.T."/>
            <person name="Pai H.S."/>
            <person name="Ahn H.K."/>
            <person name="Yeam I."/>
            <person name="Giovannoni J.J."/>
            <person name="Rose J.K."/>
            <person name="Sorensen I."/>
            <person name="Lee S.J."/>
            <person name="Kim R.W."/>
            <person name="Choi I.Y."/>
            <person name="Choi B.S."/>
            <person name="Lim J.S."/>
            <person name="Lee Y.H."/>
            <person name="Choi D."/>
        </authorList>
    </citation>
    <scope>NUCLEOTIDE SEQUENCE [LARGE SCALE GENOMIC DNA]</scope>
    <source>
        <strain evidence="3">cv. CM334</strain>
    </source>
</reference>
<reference evidence="2 3" key="2">
    <citation type="journal article" date="2017" name="Genome Biol.">
        <title>New reference genome sequences of hot pepper reveal the massive evolution of plant disease-resistance genes by retroduplication.</title>
        <authorList>
            <person name="Kim S."/>
            <person name="Park J."/>
            <person name="Yeom S.I."/>
            <person name="Kim Y.M."/>
            <person name="Seo E."/>
            <person name="Kim K.T."/>
            <person name="Kim M.S."/>
            <person name="Lee J.M."/>
            <person name="Cheong K."/>
            <person name="Shin H.S."/>
            <person name="Kim S.B."/>
            <person name="Han K."/>
            <person name="Lee J."/>
            <person name="Park M."/>
            <person name="Lee H.A."/>
            <person name="Lee H.Y."/>
            <person name="Lee Y."/>
            <person name="Oh S."/>
            <person name="Lee J.H."/>
            <person name="Choi E."/>
            <person name="Choi E."/>
            <person name="Lee S.E."/>
            <person name="Jeon J."/>
            <person name="Kim H."/>
            <person name="Choi G."/>
            <person name="Song H."/>
            <person name="Lee J."/>
            <person name="Lee S.C."/>
            <person name="Kwon J.K."/>
            <person name="Lee H.Y."/>
            <person name="Koo N."/>
            <person name="Hong Y."/>
            <person name="Kim R.W."/>
            <person name="Kang W.H."/>
            <person name="Huh J.H."/>
            <person name="Kang B.C."/>
            <person name="Yang T.J."/>
            <person name="Lee Y.H."/>
            <person name="Bennetzen J.L."/>
            <person name="Choi D."/>
        </authorList>
    </citation>
    <scope>NUCLEOTIDE SEQUENCE [LARGE SCALE GENOMIC DNA]</scope>
    <source>
        <strain evidence="3">cv. CM334</strain>
    </source>
</reference>
<dbReference type="SMART" id="SM00220">
    <property type="entry name" value="S_TKc"/>
    <property type="match status" value="1"/>
</dbReference>
<dbReference type="EMBL" id="AYRZ02000001">
    <property type="protein sequence ID" value="PHT93021.1"/>
    <property type="molecule type" value="Genomic_DNA"/>
</dbReference>
<protein>
    <recommendedName>
        <fullName evidence="1">Protein kinase domain-containing protein</fullName>
    </recommendedName>
</protein>
<dbReference type="InterPro" id="IPR000719">
    <property type="entry name" value="Prot_kinase_dom"/>
</dbReference>
<dbReference type="Pfam" id="PF00069">
    <property type="entry name" value="Pkinase"/>
    <property type="match status" value="1"/>
</dbReference>
<dbReference type="PANTHER" id="PTHR48011:SF32">
    <property type="entry name" value="MITOGEN-ACTIVATED PROTEIN KINASE KINASE KINASE NPK1-LIKE"/>
    <property type="match status" value="1"/>
</dbReference>
<dbReference type="InterPro" id="IPR011009">
    <property type="entry name" value="Kinase-like_dom_sf"/>
</dbReference>
<dbReference type="PANTHER" id="PTHR48011">
    <property type="entry name" value="CCR4-NOT TRANSCRIPTIONAL COMPLEX SUBUNIT CAF120-RELATED"/>
    <property type="match status" value="1"/>
</dbReference>
<dbReference type="InterPro" id="IPR052751">
    <property type="entry name" value="Plant_MAPKKK"/>
</dbReference>
<dbReference type="STRING" id="4072.A0A2G3AFK1"/>
<accession>A0A2G3AFK1</accession>
<dbReference type="GO" id="GO:0007165">
    <property type="term" value="P:signal transduction"/>
    <property type="evidence" value="ECO:0000318"/>
    <property type="project" value="GO_Central"/>
</dbReference>
<dbReference type="GO" id="GO:0004672">
    <property type="term" value="F:protein kinase activity"/>
    <property type="evidence" value="ECO:0000318"/>
    <property type="project" value="GO_Central"/>
</dbReference>
<sequence>MVASWGFDSDNDEVDEAALMSLGDSDLEEEDDASKVSIPELKEKLHLFSKTKLIFLMSALIDYFQESTSDRDELLNSLARIKFDFIDLEACKNDVEQESCSLKKQVEQLDFSNNDLKSEVLKLTHSEKGKKHQDIFAEVAAVKCSYIRRSSSLKLEAQILTTLKGCPNVVQFFGAALSVDNGIPTYNLFVEYACGGSLHDLIINSKKGMMKMSELEVGFYTYQLLNGILHVHKKGWVHCDIKPANVLVFDNELKLADFGLSLRVGDGMAYKTGRALSNCGTLPYAPPESLTHGFHSKAYDIWSLGCTMAEIMTGHLVWIDCSTKDLQWMIMNEDPMIPTNI</sequence>
<name>A0A2G3AFK1_CAPAN</name>
<feature type="domain" description="Protein kinase" evidence="1">
    <location>
        <begin position="106"/>
        <end position="341"/>
    </location>
</feature>
<organism evidence="2 3">
    <name type="scientific">Capsicum annuum</name>
    <name type="common">Capsicum pepper</name>
    <dbReference type="NCBI Taxonomy" id="4072"/>
    <lineage>
        <taxon>Eukaryota</taxon>
        <taxon>Viridiplantae</taxon>
        <taxon>Streptophyta</taxon>
        <taxon>Embryophyta</taxon>
        <taxon>Tracheophyta</taxon>
        <taxon>Spermatophyta</taxon>
        <taxon>Magnoliopsida</taxon>
        <taxon>eudicotyledons</taxon>
        <taxon>Gunneridae</taxon>
        <taxon>Pentapetalae</taxon>
        <taxon>asterids</taxon>
        <taxon>lamiids</taxon>
        <taxon>Solanales</taxon>
        <taxon>Solanaceae</taxon>
        <taxon>Solanoideae</taxon>
        <taxon>Capsiceae</taxon>
        <taxon>Capsicum</taxon>
    </lineage>
</organism>
<evidence type="ECO:0000259" key="1">
    <source>
        <dbReference type="PROSITE" id="PS50011"/>
    </source>
</evidence>
<proteinExistence type="predicted"/>
<comment type="caution">
    <text evidence="2">The sequence shown here is derived from an EMBL/GenBank/DDBJ whole genome shotgun (WGS) entry which is preliminary data.</text>
</comment>
<dbReference type="SUPFAM" id="SSF56112">
    <property type="entry name" value="Protein kinase-like (PK-like)"/>
    <property type="match status" value="1"/>
</dbReference>
<dbReference type="Gene3D" id="1.10.510.10">
    <property type="entry name" value="Transferase(Phosphotransferase) domain 1"/>
    <property type="match status" value="1"/>
</dbReference>
<dbReference type="GO" id="GO:0005524">
    <property type="term" value="F:ATP binding"/>
    <property type="evidence" value="ECO:0007669"/>
    <property type="project" value="InterPro"/>
</dbReference>